<evidence type="ECO:0000313" key="3">
    <source>
        <dbReference type="Proteomes" id="UP001227101"/>
    </source>
</evidence>
<dbReference type="RefSeq" id="WP_285458886.1">
    <property type="nucleotide sequence ID" value="NZ_CP127173.1"/>
</dbReference>
<dbReference type="EMBL" id="CP127173">
    <property type="protein sequence ID" value="WIV61268.1"/>
    <property type="molecule type" value="Genomic_DNA"/>
</dbReference>
<evidence type="ECO:0000313" key="2">
    <source>
        <dbReference type="EMBL" id="WIV61268.1"/>
    </source>
</evidence>
<gene>
    <name evidence="2" type="ORF">QP939_23025</name>
</gene>
<feature type="region of interest" description="Disordered" evidence="1">
    <location>
        <begin position="149"/>
        <end position="196"/>
    </location>
</feature>
<sequence length="232" mass="25384">MEEVVANTYPYISSAGPMIKTFERFRKQFPKEVTADTLRRLGVAPKNESYVINILRFLGLIDENGNKVEEKAKAFLQHEDEKFSEQIAEIVEAAYKPLFDLYGPEAWEAGRDQLVTYFRTTDGSSDVVGKRQAITFGALASLAGHGEVIQPRERSSKAGNGGAAPKKKEGKVNSAKSTTVKQEPAASLAADPGSSSRVGLTVRIEVNLPANGDQETYDAIFQSIRKNLIDGE</sequence>
<evidence type="ECO:0000256" key="1">
    <source>
        <dbReference type="SAM" id="MobiDB-lite"/>
    </source>
</evidence>
<dbReference type="Proteomes" id="UP001227101">
    <property type="component" value="Chromosome"/>
</dbReference>
<reference evidence="2 3" key="1">
    <citation type="submission" date="2023-06" db="EMBL/GenBank/DDBJ databases">
        <authorList>
            <person name="Oyuntsetseg B."/>
            <person name="Kim S.B."/>
        </authorList>
    </citation>
    <scope>NUCLEOTIDE SEQUENCE [LARGE SCALE GENOMIC DNA]</scope>
    <source>
        <strain evidence="2 3">2-2</strain>
    </source>
</reference>
<dbReference type="Pfam" id="PF17278">
    <property type="entry name" value="DUF5343"/>
    <property type="match status" value="1"/>
</dbReference>
<name>A0ABY8XZX4_9PSEU</name>
<accession>A0ABY8XZX4</accession>
<protein>
    <submittedName>
        <fullName evidence="2">DUF5343 domain-containing protein</fullName>
    </submittedName>
</protein>
<proteinExistence type="predicted"/>
<organism evidence="2 3">
    <name type="scientific">Amycolatopsis nalaikhensis</name>
    <dbReference type="NCBI Taxonomy" id="715472"/>
    <lineage>
        <taxon>Bacteria</taxon>
        <taxon>Bacillati</taxon>
        <taxon>Actinomycetota</taxon>
        <taxon>Actinomycetes</taxon>
        <taxon>Pseudonocardiales</taxon>
        <taxon>Pseudonocardiaceae</taxon>
        <taxon>Amycolatopsis</taxon>
    </lineage>
</organism>
<dbReference type="InterPro" id="IPR035235">
    <property type="entry name" value="DUF5343"/>
</dbReference>
<keyword evidence="3" id="KW-1185">Reference proteome</keyword>